<dbReference type="PANTHER" id="PTHR32309:SF31">
    <property type="entry name" value="CAPSULAR EXOPOLYSACCHARIDE FAMILY"/>
    <property type="match status" value="1"/>
</dbReference>
<feature type="transmembrane region" description="Helical" evidence="2">
    <location>
        <begin position="20"/>
        <end position="38"/>
    </location>
</feature>
<keyword evidence="2" id="KW-1133">Transmembrane helix</keyword>
<keyword evidence="2" id="KW-0472">Membrane</keyword>
<proteinExistence type="predicted"/>
<keyword evidence="1" id="KW-0175">Coiled coil</keyword>
<dbReference type="Proteomes" id="UP000704176">
    <property type="component" value="Unassembled WGS sequence"/>
</dbReference>
<protein>
    <submittedName>
        <fullName evidence="3">Lipopolysaccharide biosynthesis protein</fullName>
    </submittedName>
</protein>
<evidence type="ECO:0000256" key="2">
    <source>
        <dbReference type="SAM" id="Phobius"/>
    </source>
</evidence>
<feature type="transmembrane region" description="Helical" evidence="2">
    <location>
        <begin position="416"/>
        <end position="440"/>
    </location>
</feature>
<evidence type="ECO:0000313" key="3">
    <source>
        <dbReference type="EMBL" id="MBZ6079387.1"/>
    </source>
</evidence>
<keyword evidence="2" id="KW-0812">Transmembrane</keyword>
<dbReference type="RefSeq" id="WP_224316403.1">
    <property type="nucleotide sequence ID" value="NZ_JAIRBM010000035.1"/>
</dbReference>
<dbReference type="EMBL" id="JAIRBM010000035">
    <property type="protein sequence ID" value="MBZ6079387.1"/>
    <property type="molecule type" value="Genomic_DNA"/>
</dbReference>
<evidence type="ECO:0000313" key="4">
    <source>
        <dbReference type="Proteomes" id="UP000704176"/>
    </source>
</evidence>
<dbReference type="PANTHER" id="PTHR32309">
    <property type="entry name" value="TYROSINE-PROTEIN KINASE"/>
    <property type="match status" value="1"/>
</dbReference>
<dbReference type="InterPro" id="IPR050445">
    <property type="entry name" value="Bact_polysacc_biosynth/exp"/>
</dbReference>
<keyword evidence="4" id="KW-1185">Reference proteome</keyword>
<name>A0ABS7VWP6_9HYPH</name>
<comment type="caution">
    <text evidence="3">The sequence shown here is derived from an EMBL/GenBank/DDBJ whole genome shotgun (WGS) entry which is preliminary data.</text>
</comment>
<gene>
    <name evidence="3" type="ORF">K9B37_24330</name>
</gene>
<accession>A0ABS7VWP6</accession>
<sequence length="489" mass="54295">MSRVDIRFYASLFLRKIHYFLAIVVLISGMGIAVAHLLPPTYQANARILVESPQISTDLVRPVVPDEIFKQLQTIELQMMTRANLLALADRLGLYKDIPNASESDIADDIRSRMSIEQIQFDVPRGRDAALAFNISYKARDPVIAADIVNEFARILLRKNAEMRTGQAGETLQFFQQETEKLSTRLAQIESEISSFKKENRDALPEGTSFRSNQQLTLQERLMQLSREETSLHDGRMRLLQMYASTGRVANADAMTPEERTLEQLRKVLVEQRTIYSETSPAISALQSQIASLDRTVKDMGAGDIDASGGKPLPPELNIQLADMDRRLALIADEKPTIEHKLAELNRSIAATPANEATLNSLDRQRQSIQSQYNAAASRLADASTGDRIEQRSKGERLSVLDFATPPQHPVGPKRFAIALGSVVASLILGLGLIVVLEFLNKTVRRPAELLTSLEIEPLETIPYISSPGEVRSVGLKVIPAMLRRSSGM</sequence>
<organism evidence="3 4">
    <name type="scientific">Microvirga puerhi</name>
    <dbReference type="NCBI Taxonomy" id="2876078"/>
    <lineage>
        <taxon>Bacteria</taxon>
        <taxon>Pseudomonadati</taxon>
        <taxon>Pseudomonadota</taxon>
        <taxon>Alphaproteobacteria</taxon>
        <taxon>Hyphomicrobiales</taxon>
        <taxon>Methylobacteriaceae</taxon>
        <taxon>Microvirga</taxon>
    </lineage>
</organism>
<feature type="coiled-coil region" evidence="1">
    <location>
        <begin position="172"/>
        <end position="199"/>
    </location>
</feature>
<reference evidence="3 4" key="1">
    <citation type="submission" date="2021-09" db="EMBL/GenBank/DDBJ databases">
        <title>The complete genome sequence of a new microorganism.</title>
        <authorList>
            <person name="Zi Z."/>
        </authorList>
    </citation>
    <scope>NUCLEOTIDE SEQUENCE [LARGE SCALE GENOMIC DNA]</scope>
    <source>
        <strain evidence="3 4">WGZ8</strain>
    </source>
</reference>
<evidence type="ECO:0000256" key="1">
    <source>
        <dbReference type="SAM" id="Coils"/>
    </source>
</evidence>